<proteinExistence type="predicted"/>
<dbReference type="SUPFAM" id="SSF55961">
    <property type="entry name" value="Bet v1-like"/>
    <property type="match status" value="1"/>
</dbReference>
<organism evidence="1 2">
    <name type="scientific">Rheinheimera pacifica</name>
    <dbReference type="NCBI Taxonomy" id="173990"/>
    <lineage>
        <taxon>Bacteria</taxon>
        <taxon>Pseudomonadati</taxon>
        <taxon>Pseudomonadota</taxon>
        <taxon>Gammaproteobacteria</taxon>
        <taxon>Chromatiales</taxon>
        <taxon>Chromatiaceae</taxon>
        <taxon>Rheinheimera</taxon>
    </lineage>
</organism>
<evidence type="ECO:0000313" key="1">
    <source>
        <dbReference type="EMBL" id="SEH63801.1"/>
    </source>
</evidence>
<protein>
    <submittedName>
        <fullName evidence="1">Polyketide cyclase / dehydrase and lipid transport</fullName>
    </submittedName>
</protein>
<dbReference type="CDD" id="cd07818">
    <property type="entry name" value="SRPBCC_1"/>
    <property type="match status" value="1"/>
</dbReference>
<dbReference type="InterPro" id="IPR023393">
    <property type="entry name" value="START-like_dom_sf"/>
</dbReference>
<dbReference type="Gene3D" id="3.30.530.20">
    <property type="match status" value="1"/>
</dbReference>
<dbReference type="RefSeq" id="WP_092789978.1">
    <property type="nucleotide sequence ID" value="NZ_FNXF01000002.1"/>
</dbReference>
<dbReference type="AlphaFoldDB" id="A0A1H6JWU6"/>
<dbReference type="InterPro" id="IPR019587">
    <property type="entry name" value="Polyketide_cyclase/dehydratase"/>
</dbReference>
<dbReference type="EMBL" id="FNXF01000002">
    <property type="protein sequence ID" value="SEH63801.1"/>
    <property type="molecule type" value="Genomic_DNA"/>
</dbReference>
<sequence length="188" mass="20940">MIKKLLLAIVVLLAIPLVAALFVKQDYKVETQVVIQQPVPVVFDYIRFLTNQDNFSVWAAQDPNMQKTDRGVDGTVGFVSGWHSENSDVGTGEQEIKAIVEGSRIDYELRFYQPFAAVSPAYMQTEAVSTEQTRVTWGFAGHMPYPMNLMLLFMDVEAMIAADLQQGLENLKLILETPAAEPAETPLS</sequence>
<name>A0A1H6JWU6_9GAMM</name>
<accession>A0A1H6JWU6</accession>
<dbReference type="STRING" id="173990.SAMN05660691_00547"/>
<keyword evidence="2" id="KW-1185">Reference proteome</keyword>
<dbReference type="Proteomes" id="UP000199371">
    <property type="component" value="Unassembled WGS sequence"/>
</dbReference>
<gene>
    <name evidence="1" type="ORF">SAMN05660691_00547</name>
</gene>
<dbReference type="OrthoDB" id="9807923at2"/>
<evidence type="ECO:0000313" key="2">
    <source>
        <dbReference type="Proteomes" id="UP000199371"/>
    </source>
</evidence>
<reference evidence="2" key="1">
    <citation type="submission" date="2016-10" db="EMBL/GenBank/DDBJ databases">
        <authorList>
            <person name="Varghese N."/>
            <person name="Submissions S."/>
        </authorList>
    </citation>
    <scope>NUCLEOTIDE SEQUENCE [LARGE SCALE GENOMIC DNA]</scope>
    <source>
        <strain evidence="2">DSM 17616</strain>
    </source>
</reference>
<dbReference type="Pfam" id="PF10604">
    <property type="entry name" value="Polyketide_cyc2"/>
    <property type="match status" value="1"/>
</dbReference>